<dbReference type="EMBL" id="BBMT01000004">
    <property type="protein sequence ID" value="GAL34023.1"/>
    <property type="molecule type" value="Genomic_DNA"/>
</dbReference>
<dbReference type="OrthoDB" id="9813804at2"/>
<dbReference type="PANTHER" id="PTHR34703:SF1">
    <property type="entry name" value="ANTIPORTER SUBUNIT MNHG2-RELATED"/>
    <property type="match status" value="1"/>
</dbReference>
<proteinExistence type="predicted"/>
<dbReference type="PANTHER" id="PTHR34703">
    <property type="entry name" value="ANTIPORTER SUBUNIT MNHG2-RELATED"/>
    <property type="match status" value="1"/>
</dbReference>
<gene>
    <name evidence="2" type="ORF">JCM19240_931</name>
</gene>
<organism evidence="2 3">
    <name type="scientific">Vibrio maritimus</name>
    <dbReference type="NCBI Taxonomy" id="990268"/>
    <lineage>
        <taxon>Bacteria</taxon>
        <taxon>Pseudomonadati</taxon>
        <taxon>Pseudomonadota</taxon>
        <taxon>Gammaproteobacteria</taxon>
        <taxon>Vibrionales</taxon>
        <taxon>Vibrionaceae</taxon>
        <taxon>Vibrio</taxon>
    </lineage>
</organism>
<keyword evidence="1" id="KW-0472">Membrane</keyword>
<evidence type="ECO:0000256" key="1">
    <source>
        <dbReference type="SAM" id="Phobius"/>
    </source>
</evidence>
<sequence length="98" mass="10724">MTFLTGLLLCLGTFFVLVASIGVLRMPDLYTRMHASTKANTMGLTALLAAVAVGMPDVTVVSRVLGTMLFILLTAPVAAHLLSKSMYWNGYKMWRKDK</sequence>
<evidence type="ECO:0000313" key="3">
    <source>
        <dbReference type="Proteomes" id="UP000029224"/>
    </source>
</evidence>
<dbReference type="Proteomes" id="UP000029224">
    <property type="component" value="Unassembled WGS sequence"/>
</dbReference>
<feature type="transmembrane region" description="Helical" evidence="1">
    <location>
        <begin position="6"/>
        <end position="27"/>
    </location>
</feature>
<keyword evidence="1" id="KW-0812">Transmembrane</keyword>
<keyword evidence="3" id="KW-1185">Reference proteome</keyword>
<feature type="transmembrane region" description="Helical" evidence="1">
    <location>
        <begin position="64"/>
        <end position="83"/>
    </location>
</feature>
<name>A0A090T4B4_9VIBR</name>
<dbReference type="InterPro" id="IPR005133">
    <property type="entry name" value="PhaG_MnhG_YufB"/>
</dbReference>
<reference evidence="2 3" key="2">
    <citation type="submission" date="2014-09" db="EMBL/GenBank/DDBJ databases">
        <authorList>
            <consortium name="NBRP consortium"/>
            <person name="Sawabe T."/>
            <person name="Meirelles P."/>
            <person name="Nakanishi M."/>
            <person name="Sayaka M."/>
            <person name="Hattori M."/>
            <person name="Ohkuma M."/>
        </authorList>
    </citation>
    <scope>NUCLEOTIDE SEQUENCE [LARGE SCALE GENOMIC DNA]</scope>
    <source>
        <strain evidence="2 3">JCM 19240</strain>
    </source>
</reference>
<keyword evidence="1" id="KW-1133">Transmembrane helix</keyword>
<reference evidence="2 3" key="1">
    <citation type="submission" date="2014-09" db="EMBL/GenBank/DDBJ databases">
        <title>Vibrio maritimus JCM 19240. (C210) whole genome shotgun sequence.</title>
        <authorList>
            <person name="Sawabe T."/>
            <person name="Meirelles P."/>
            <person name="Nakanishi M."/>
            <person name="Sayaka M."/>
            <person name="Hattori M."/>
            <person name="Ohkuma M."/>
        </authorList>
    </citation>
    <scope>NUCLEOTIDE SEQUENCE [LARGE SCALE GENOMIC DNA]</scope>
    <source>
        <strain evidence="2 3">JCM 19240</strain>
    </source>
</reference>
<accession>A0A090T4B4</accession>
<dbReference type="NCBIfam" id="NF009314">
    <property type="entry name" value="PRK12674.1-2"/>
    <property type="match status" value="1"/>
</dbReference>
<comment type="caution">
    <text evidence="2">The sequence shown here is derived from an EMBL/GenBank/DDBJ whole genome shotgun (WGS) entry which is preliminary data.</text>
</comment>
<evidence type="ECO:0000313" key="2">
    <source>
        <dbReference type="EMBL" id="GAL34023.1"/>
    </source>
</evidence>
<dbReference type="NCBIfam" id="TIGR01300">
    <property type="entry name" value="CPA3_mnhG_phaG"/>
    <property type="match status" value="1"/>
</dbReference>
<dbReference type="Pfam" id="PF03334">
    <property type="entry name" value="PhaG_MnhG_YufB"/>
    <property type="match status" value="1"/>
</dbReference>
<dbReference type="AlphaFoldDB" id="A0A090T4B4"/>
<dbReference type="GO" id="GO:0015385">
    <property type="term" value="F:sodium:proton antiporter activity"/>
    <property type="evidence" value="ECO:0007669"/>
    <property type="project" value="TreeGrafter"/>
</dbReference>
<protein>
    <submittedName>
        <fullName evidence="2">Na(+) H(+) antiporter subunit G</fullName>
    </submittedName>
</protein>
<feature type="transmembrane region" description="Helical" evidence="1">
    <location>
        <begin position="39"/>
        <end position="58"/>
    </location>
</feature>